<organism evidence="2">
    <name type="scientific">Aphanomyces invadans</name>
    <dbReference type="NCBI Taxonomy" id="157072"/>
    <lineage>
        <taxon>Eukaryota</taxon>
        <taxon>Sar</taxon>
        <taxon>Stramenopiles</taxon>
        <taxon>Oomycota</taxon>
        <taxon>Saprolegniomycetes</taxon>
        <taxon>Saprolegniales</taxon>
        <taxon>Verrucalvaceae</taxon>
        <taxon>Aphanomyces</taxon>
    </lineage>
</organism>
<accession>A0A024U1T9</accession>
<dbReference type="InterPro" id="IPR021569">
    <property type="entry name" value="TUG-UBL1"/>
</dbReference>
<dbReference type="VEuPathDB" id="FungiDB:H310_07023"/>
<evidence type="ECO:0000313" key="2">
    <source>
        <dbReference type="EMBL" id="ETW00381.1"/>
    </source>
</evidence>
<dbReference type="CDD" id="cd17075">
    <property type="entry name" value="UBX1_UBXN9"/>
    <property type="match status" value="1"/>
</dbReference>
<dbReference type="Pfam" id="PF11470">
    <property type="entry name" value="TUG-UBL1"/>
    <property type="match status" value="1"/>
</dbReference>
<dbReference type="Gene3D" id="1.20.58.2190">
    <property type="match status" value="1"/>
</dbReference>
<dbReference type="GO" id="GO:0005737">
    <property type="term" value="C:cytoplasm"/>
    <property type="evidence" value="ECO:0007669"/>
    <property type="project" value="TreeGrafter"/>
</dbReference>
<dbReference type="CDD" id="cd09212">
    <property type="entry name" value="PUB"/>
    <property type="match status" value="1"/>
</dbReference>
<evidence type="ECO:0000259" key="1">
    <source>
        <dbReference type="PROSITE" id="PS50033"/>
    </source>
</evidence>
<dbReference type="InterPro" id="IPR018997">
    <property type="entry name" value="PUB_domain"/>
</dbReference>
<dbReference type="STRING" id="157072.A0A024U1T9"/>
<dbReference type="SMART" id="SM00580">
    <property type="entry name" value="PUG"/>
    <property type="match status" value="1"/>
</dbReference>
<gene>
    <name evidence="2" type="ORF">H310_07023</name>
</gene>
<dbReference type="Gene3D" id="3.10.20.90">
    <property type="entry name" value="Phosphatidylinositol 3-kinase Catalytic Subunit, Chain A, domain 1"/>
    <property type="match status" value="2"/>
</dbReference>
<dbReference type="PROSITE" id="PS50033">
    <property type="entry name" value="UBX"/>
    <property type="match status" value="1"/>
</dbReference>
<dbReference type="InterPro" id="IPR001012">
    <property type="entry name" value="UBX_dom"/>
</dbReference>
<name>A0A024U1T9_9STRA</name>
<dbReference type="InterPro" id="IPR059238">
    <property type="entry name" value="UBX1_UBXN9"/>
</dbReference>
<dbReference type="GeneID" id="20084073"/>
<dbReference type="Pfam" id="PF09409">
    <property type="entry name" value="PUB"/>
    <property type="match status" value="1"/>
</dbReference>
<dbReference type="RefSeq" id="XP_008870516.1">
    <property type="nucleotide sequence ID" value="XM_008872294.1"/>
</dbReference>
<dbReference type="GO" id="GO:0005634">
    <property type="term" value="C:nucleus"/>
    <property type="evidence" value="ECO:0007669"/>
    <property type="project" value="TreeGrafter"/>
</dbReference>
<dbReference type="InterPro" id="IPR036339">
    <property type="entry name" value="PUB-like_dom_sf"/>
</dbReference>
<dbReference type="EMBL" id="KI913964">
    <property type="protein sequence ID" value="ETW00381.1"/>
    <property type="molecule type" value="Genomic_DNA"/>
</dbReference>
<reference evidence="2" key="1">
    <citation type="submission" date="2013-12" db="EMBL/GenBank/DDBJ databases">
        <title>The Genome Sequence of Aphanomyces invadans NJM9701.</title>
        <authorList>
            <consortium name="The Broad Institute Genomics Platform"/>
            <person name="Russ C."/>
            <person name="Tyler B."/>
            <person name="van West P."/>
            <person name="Dieguez-Uribeondo J."/>
            <person name="Young S.K."/>
            <person name="Zeng Q."/>
            <person name="Gargeya S."/>
            <person name="Fitzgerald M."/>
            <person name="Abouelleil A."/>
            <person name="Alvarado L."/>
            <person name="Chapman S.B."/>
            <person name="Gainer-Dewar J."/>
            <person name="Goldberg J."/>
            <person name="Griggs A."/>
            <person name="Gujja S."/>
            <person name="Hansen M."/>
            <person name="Howarth C."/>
            <person name="Imamovic A."/>
            <person name="Ireland A."/>
            <person name="Larimer J."/>
            <person name="McCowan C."/>
            <person name="Murphy C."/>
            <person name="Pearson M."/>
            <person name="Poon T.W."/>
            <person name="Priest M."/>
            <person name="Roberts A."/>
            <person name="Saif S."/>
            <person name="Shea T."/>
            <person name="Sykes S."/>
            <person name="Wortman J."/>
            <person name="Nusbaum C."/>
            <person name="Birren B."/>
        </authorList>
    </citation>
    <scope>NUCLEOTIDE SEQUENCE [LARGE SCALE GENOMIC DNA]</scope>
    <source>
        <strain evidence="2">NJM9701</strain>
    </source>
</reference>
<dbReference type="EMBL" id="KI913964">
    <property type="protein sequence ID" value="ETW00382.1"/>
    <property type="molecule type" value="Genomic_DNA"/>
</dbReference>
<dbReference type="eggNOG" id="KOG2699">
    <property type="taxonomic scope" value="Eukaryota"/>
</dbReference>
<dbReference type="GO" id="GO:0006886">
    <property type="term" value="P:intracellular protein transport"/>
    <property type="evidence" value="ECO:0007669"/>
    <property type="project" value="TreeGrafter"/>
</dbReference>
<dbReference type="OrthoDB" id="440781at2759"/>
<dbReference type="PANTHER" id="PTHR46467:SF1">
    <property type="entry name" value="TETHER CONTAINING UBX DOMAIN FOR GLUT4"/>
    <property type="match status" value="1"/>
</dbReference>
<dbReference type="SUPFAM" id="SSF143503">
    <property type="entry name" value="PUG domain-like"/>
    <property type="match status" value="1"/>
</dbReference>
<dbReference type="RefSeq" id="XP_008870518.1">
    <property type="nucleotide sequence ID" value="XM_008872296.1"/>
</dbReference>
<dbReference type="GO" id="GO:0012506">
    <property type="term" value="C:vesicle membrane"/>
    <property type="evidence" value="ECO:0007669"/>
    <property type="project" value="TreeGrafter"/>
</dbReference>
<dbReference type="CDD" id="cd16105">
    <property type="entry name" value="Ubl_ASPSCR1_like"/>
    <property type="match status" value="1"/>
</dbReference>
<dbReference type="InterPro" id="IPR029071">
    <property type="entry name" value="Ubiquitin-like_domsf"/>
</dbReference>
<dbReference type="PANTHER" id="PTHR46467">
    <property type="entry name" value="TETHER CONTAINING UBX DOMAIN FOR GLUT4"/>
    <property type="match status" value="1"/>
</dbReference>
<feature type="domain" description="UBX" evidence="1">
    <location>
        <begin position="432"/>
        <end position="509"/>
    </location>
</feature>
<dbReference type="RefSeq" id="XP_008870517.1">
    <property type="nucleotide sequence ID" value="XM_008872295.1"/>
</dbReference>
<dbReference type="SUPFAM" id="SSF54236">
    <property type="entry name" value="Ubiquitin-like"/>
    <property type="match status" value="3"/>
</dbReference>
<dbReference type="AlphaFoldDB" id="A0A024U1T9"/>
<protein>
    <recommendedName>
        <fullName evidence="1">UBX domain-containing protein</fullName>
    </recommendedName>
</protein>
<proteinExistence type="predicted"/>
<dbReference type="EMBL" id="KI913964">
    <property type="protein sequence ID" value="ETW00383.1"/>
    <property type="molecule type" value="Genomic_DNA"/>
</dbReference>
<sequence>MSVVVLYDGRRKKIAVTAGTYMSDVLKKACDGFGLDNNDGFQLHHKDKNVDLSIPFRLSGVSVNAVLEVKERCKSALSDVRVAIQLADGRRVHGSFSPQMTVADILVQLAVPVDVSLNYMRRDLSPDELSSVTLQQLGLLSGSVIFRVKVDALAIPVAQAVSPASSAAQSANTIAQAGPIARPLSQETAVADTVVPQASTYETTEDVEMDLSRQEVSTSIAPTEATVKSLSSYDALQLVRNSCFDAVSTTVVTTLMRIVCNVLSKPEEPRVRSIRAGNPKFHDAIGKHNGGVLFLASIGFSLNDEGYYVLPSDADASLLHRALEELHEQADDLRIPPGERPAVVVQAAAPVEFDAYKAVITRVQAQPRGMSITEMRLEDLKRKEEAILAVKIPSRKPRLLAQAMRARQDEAEKNQNFRTSAMRELDELQKKTVFQSTVLRVRMPDQVTVQATFHPHETMEAVAQLLQEYFFKDGHSFSLYVTPPRQTLALDGAATLAQLNLVPAALVYVQWKTPALSRADIGYYLRASVVDELCEETKDDDVDSTMEYPAPQTLQDNVAKEKNVIPTITTATAPSKATSKPSWFKL</sequence>
<dbReference type="Pfam" id="PF00789">
    <property type="entry name" value="UBX"/>
    <property type="match status" value="1"/>
</dbReference>